<dbReference type="GO" id="GO:0020037">
    <property type="term" value="F:heme binding"/>
    <property type="evidence" value="ECO:0007669"/>
    <property type="project" value="InterPro"/>
</dbReference>
<dbReference type="PANTHER" id="PTHR24291:SF50">
    <property type="entry name" value="BIFUNCTIONAL ALBAFLAVENONE MONOOXYGENASE_TERPENE SYNTHASE"/>
    <property type="match status" value="1"/>
</dbReference>
<gene>
    <name evidence="8" type="ORF">GL4_2417</name>
</gene>
<proteinExistence type="inferred from homology"/>
<evidence type="ECO:0000256" key="4">
    <source>
        <dbReference type="ARBA" id="ARBA00023002"/>
    </source>
</evidence>
<dbReference type="GO" id="GO:0004497">
    <property type="term" value="F:monooxygenase activity"/>
    <property type="evidence" value="ECO:0007669"/>
    <property type="project" value="UniProtKB-KW"/>
</dbReference>
<evidence type="ECO:0000256" key="2">
    <source>
        <dbReference type="ARBA" id="ARBA00022617"/>
    </source>
</evidence>
<keyword evidence="9" id="KW-1185">Reference proteome</keyword>
<accession>A0A0A8K4J2</accession>
<dbReference type="PRINTS" id="PR00463">
    <property type="entry name" value="EP450I"/>
</dbReference>
<evidence type="ECO:0000256" key="6">
    <source>
        <dbReference type="ARBA" id="ARBA00023033"/>
    </source>
</evidence>
<dbReference type="Pfam" id="PF00067">
    <property type="entry name" value="p450"/>
    <property type="match status" value="1"/>
</dbReference>
<dbReference type="EMBL" id="AP014648">
    <property type="protein sequence ID" value="BAQ17853.1"/>
    <property type="molecule type" value="Genomic_DNA"/>
</dbReference>
<dbReference type="RefSeq" id="WP_244462610.1">
    <property type="nucleotide sequence ID" value="NZ_AP014648.1"/>
</dbReference>
<dbReference type="AlphaFoldDB" id="A0A0A8K4J2"/>
<keyword evidence="2 7" id="KW-0349">Heme</keyword>
<dbReference type="Gene3D" id="1.10.630.10">
    <property type="entry name" value="Cytochrome P450"/>
    <property type="match status" value="1"/>
</dbReference>
<keyword evidence="6" id="KW-0503">Monooxygenase</keyword>
<dbReference type="STRING" id="1384459.GL4_2417"/>
<dbReference type="Proteomes" id="UP000031643">
    <property type="component" value="Chromosome"/>
</dbReference>
<evidence type="ECO:0000256" key="7">
    <source>
        <dbReference type="PIRSR" id="PIRSR602401-1"/>
    </source>
</evidence>
<comment type="cofactor">
    <cofactor evidence="7">
        <name>heme</name>
        <dbReference type="ChEBI" id="CHEBI:30413"/>
    </cofactor>
</comment>
<evidence type="ECO:0000256" key="3">
    <source>
        <dbReference type="ARBA" id="ARBA00022723"/>
    </source>
</evidence>
<keyword evidence="4" id="KW-0560">Oxidoreductase</keyword>
<evidence type="ECO:0000256" key="5">
    <source>
        <dbReference type="ARBA" id="ARBA00023004"/>
    </source>
</evidence>
<evidence type="ECO:0000256" key="1">
    <source>
        <dbReference type="ARBA" id="ARBA00010617"/>
    </source>
</evidence>
<dbReference type="HOGENOM" id="CLU_001570_5_1_5"/>
<name>A0A0A8K4J2_9HYPH</name>
<dbReference type="InterPro" id="IPR001128">
    <property type="entry name" value="Cyt_P450"/>
</dbReference>
<evidence type="ECO:0000313" key="8">
    <source>
        <dbReference type="EMBL" id="BAQ17853.1"/>
    </source>
</evidence>
<dbReference type="SUPFAM" id="SSF48264">
    <property type="entry name" value="Cytochrome P450"/>
    <property type="match status" value="1"/>
</dbReference>
<dbReference type="InterPro" id="IPR050196">
    <property type="entry name" value="Cytochrome_P450_Monoox"/>
</dbReference>
<sequence length="454" mass="52093">MADMTVAYSPSHGLGEEDSIWFKLSALLNQEDPMQVLMALCEKYKGVLPVNLKNQRIVLLSEPEHAERVLVTNADNYTKYFDGLRPVFGRSMITIDGALWQKIRVPQQAAFHPKMFEEYFPYLMSAIDSKMDRWQKLADSGETVEMVEETWTMAADMVCRALFDREMPFNPHFVFKQVKTYTDVVNHKNVRLKNVRGELEEITAEDPAKAMEIWHSVPDTVISANVIDHREKTLLTAMQEAEADPDFPEFDHRQVIDEMKQYLWAGTETTALTLAWSLYLLSQHPEAMQRVREEAHRVCGDADPDWNQVQQLSYTRMVIQETMRLYPPIWGLIRIAAGDDEIAGHKINAGDKVSILTYIAHHSPKYWEEPEKFDPERFAPERAKKRRKYSYLPFAAGKRACIGGALSQIENTLALVQLLRRFTPEYVGPTPAKIRATVTLCPQGGLPFKIRKLS</sequence>
<protein>
    <submittedName>
        <fullName evidence="8">Cytochrome P450</fullName>
    </submittedName>
</protein>
<evidence type="ECO:0000313" key="9">
    <source>
        <dbReference type="Proteomes" id="UP000031643"/>
    </source>
</evidence>
<feature type="binding site" description="axial binding residue" evidence="7">
    <location>
        <position position="401"/>
    </location>
    <ligand>
        <name>heme</name>
        <dbReference type="ChEBI" id="CHEBI:30413"/>
    </ligand>
    <ligandPart>
        <name>Fe</name>
        <dbReference type="ChEBI" id="CHEBI:18248"/>
    </ligandPart>
</feature>
<dbReference type="InterPro" id="IPR002401">
    <property type="entry name" value="Cyt_P450_E_grp-I"/>
</dbReference>
<reference evidence="8 9" key="1">
    <citation type="submission" date="2014-09" db="EMBL/GenBank/DDBJ databases">
        <title>Genome sequencing of Methyloceanibacter caenitepidi Gela4.</title>
        <authorList>
            <person name="Takeuchi M."/>
            <person name="Susumu S."/>
            <person name="Kamagata Y."/>
            <person name="Oshima K."/>
            <person name="Hattori M."/>
            <person name="Iwasaki W."/>
        </authorList>
    </citation>
    <scope>NUCLEOTIDE SEQUENCE [LARGE SCALE GENOMIC DNA]</scope>
    <source>
        <strain evidence="8 9">Gela4</strain>
    </source>
</reference>
<organism evidence="8 9">
    <name type="scientific">Methyloceanibacter caenitepidi</name>
    <dbReference type="NCBI Taxonomy" id="1384459"/>
    <lineage>
        <taxon>Bacteria</taxon>
        <taxon>Pseudomonadati</taxon>
        <taxon>Pseudomonadota</taxon>
        <taxon>Alphaproteobacteria</taxon>
        <taxon>Hyphomicrobiales</taxon>
        <taxon>Hyphomicrobiaceae</taxon>
        <taxon>Methyloceanibacter</taxon>
    </lineage>
</organism>
<dbReference type="GO" id="GO:0005506">
    <property type="term" value="F:iron ion binding"/>
    <property type="evidence" value="ECO:0007669"/>
    <property type="project" value="InterPro"/>
</dbReference>
<dbReference type="InterPro" id="IPR036396">
    <property type="entry name" value="Cyt_P450_sf"/>
</dbReference>
<dbReference type="PRINTS" id="PR00385">
    <property type="entry name" value="P450"/>
</dbReference>
<comment type="similarity">
    <text evidence="1">Belongs to the cytochrome P450 family.</text>
</comment>
<dbReference type="KEGG" id="mcg:GL4_2417"/>
<dbReference type="PANTHER" id="PTHR24291">
    <property type="entry name" value="CYTOCHROME P450 FAMILY 4"/>
    <property type="match status" value="1"/>
</dbReference>
<keyword evidence="3 7" id="KW-0479">Metal-binding</keyword>
<keyword evidence="5 7" id="KW-0408">Iron</keyword>
<dbReference type="GO" id="GO:0016705">
    <property type="term" value="F:oxidoreductase activity, acting on paired donors, with incorporation or reduction of molecular oxygen"/>
    <property type="evidence" value="ECO:0007669"/>
    <property type="project" value="InterPro"/>
</dbReference>